<evidence type="ECO:0000256" key="4">
    <source>
        <dbReference type="RuleBase" id="RU004262"/>
    </source>
</evidence>
<dbReference type="InterPro" id="IPR013818">
    <property type="entry name" value="Lipase"/>
</dbReference>
<comment type="similarity">
    <text evidence="2 4">Belongs to the AB hydrolase superfamily. Lipase family.</text>
</comment>
<dbReference type="PANTHER" id="PTHR11610:SF186">
    <property type="entry name" value="FI22312P1"/>
    <property type="match status" value="1"/>
</dbReference>
<dbReference type="PRINTS" id="PR00821">
    <property type="entry name" value="TAGLIPASE"/>
</dbReference>
<evidence type="ECO:0000313" key="7">
    <source>
        <dbReference type="Proteomes" id="UP000821866"/>
    </source>
</evidence>
<dbReference type="SUPFAM" id="SSF53474">
    <property type="entry name" value="alpha/beta-Hydrolases"/>
    <property type="match status" value="1"/>
</dbReference>
<evidence type="ECO:0000256" key="1">
    <source>
        <dbReference type="ARBA" id="ARBA00004613"/>
    </source>
</evidence>
<comment type="caution">
    <text evidence="6">The sequence shown here is derived from an EMBL/GenBank/DDBJ whole genome shotgun (WGS) entry which is preliminary data.</text>
</comment>
<protein>
    <recommendedName>
        <fullName evidence="5">Lipase domain-containing protein</fullName>
    </recommendedName>
</protein>
<feature type="domain" description="Lipase" evidence="5">
    <location>
        <begin position="158"/>
        <end position="288"/>
    </location>
</feature>
<dbReference type="PANTHER" id="PTHR11610">
    <property type="entry name" value="LIPASE"/>
    <property type="match status" value="1"/>
</dbReference>
<dbReference type="InterPro" id="IPR029058">
    <property type="entry name" value="AB_hydrolase_fold"/>
</dbReference>
<evidence type="ECO:0000313" key="6">
    <source>
        <dbReference type="EMBL" id="KAH8021302.1"/>
    </source>
</evidence>
<gene>
    <name evidence="6" type="ORF">HPB51_014873</name>
</gene>
<sequence length="289" mass="32504">MCVCLLSFSPWNVRWMAVLLYEEYIMKRCEMVEMRDERRDERTDGRVDTRTDARTDGRMDARAATQTYAWIDGSKNEWTDRCFAPLSIIHSVDMLPFFVLKWRETWMRRGELETLAAPPRSLRKPNLLPPSPAADHEVTEDTVSGLPNALPEKPGSIGTRFYLSSRRSREPRLLGESAFNASKPVKLIIHGFGSSGKRSWVHRMVDALLVAGDVNVVVVDWEKGATLPNYVQAAANSRLVGRQVAQVVRRLFHLGAKPRDFHLVGFSLGAHVAGFAGAELRNLSRITGG</sequence>
<organism evidence="6 7">
    <name type="scientific">Rhipicephalus microplus</name>
    <name type="common">Cattle tick</name>
    <name type="synonym">Boophilus microplus</name>
    <dbReference type="NCBI Taxonomy" id="6941"/>
    <lineage>
        <taxon>Eukaryota</taxon>
        <taxon>Metazoa</taxon>
        <taxon>Ecdysozoa</taxon>
        <taxon>Arthropoda</taxon>
        <taxon>Chelicerata</taxon>
        <taxon>Arachnida</taxon>
        <taxon>Acari</taxon>
        <taxon>Parasitiformes</taxon>
        <taxon>Ixodida</taxon>
        <taxon>Ixodoidea</taxon>
        <taxon>Ixodidae</taxon>
        <taxon>Rhipicephalinae</taxon>
        <taxon>Rhipicephalus</taxon>
        <taxon>Boophilus</taxon>
    </lineage>
</organism>
<comment type="subcellular location">
    <subcellularLocation>
        <location evidence="1">Secreted</location>
    </subcellularLocation>
</comment>
<dbReference type="AlphaFoldDB" id="A0A9J6DHA2"/>
<dbReference type="GO" id="GO:0005615">
    <property type="term" value="C:extracellular space"/>
    <property type="evidence" value="ECO:0007669"/>
    <property type="project" value="TreeGrafter"/>
</dbReference>
<evidence type="ECO:0000256" key="2">
    <source>
        <dbReference type="ARBA" id="ARBA00010701"/>
    </source>
</evidence>
<dbReference type="Gene3D" id="3.40.50.1820">
    <property type="entry name" value="alpha/beta hydrolase"/>
    <property type="match status" value="1"/>
</dbReference>
<proteinExistence type="inferred from homology"/>
<keyword evidence="3" id="KW-0964">Secreted</keyword>
<reference evidence="6" key="1">
    <citation type="journal article" date="2020" name="Cell">
        <title>Large-Scale Comparative Analyses of Tick Genomes Elucidate Their Genetic Diversity and Vector Capacities.</title>
        <authorList>
            <consortium name="Tick Genome and Microbiome Consortium (TIGMIC)"/>
            <person name="Jia N."/>
            <person name="Wang J."/>
            <person name="Shi W."/>
            <person name="Du L."/>
            <person name="Sun Y."/>
            <person name="Zhan W."/>
            <person name="Jiang J.F."/>
            <person name="Wang Q."/>
            <person name="Zhang B."/>
            <person name="Ji P."/>
            <person name="Bell-Sakyi L."/>
            <person name="Cui X.M."/>
            <person name="Yuan T.T."/>
            <person name="Jiang B.G."/>
            <person name="Yang W.F."/>
            <person name="Lam T.T."/>
            <person name="Chang Q.C."/>
            <person name="Ding S.J."/>
            <person name="Wang X.J."/>
            <person name="Zhu J.G."/>
            <person name="Ruan X.D."/>
            <person name="Zhao L."/>
            <person name="Wei J.T."/>
            <person name="Ye R.Z."/>
            <person name="Que T.C."/>
            <person name="Du C.H."/>
            <person name="Zhou Y.H."/>
            <person name="Cheng J.X."/>
            <person name="Dai P.F."/>
            <person name="Guo W.B."/>
            <person name="Han X.H."/>
            <person name="Huang E.J."/>
            <person name="Li L.F."/>
            <person name="Wei W."/>
            <person name="Gao Y.C."/>
            <person name="Liu J.Z."/>
            <person name="Shao H.Z."/>
            <person name="Wang X."/>
            <person name="Wang C.C."/>
            <person name="Yang T.C."/>
            <person name="Huo Q.B."/>
            <person name="Li W."/>
            <person name="Chen H.Y."/>
            <person name="Chen S.E."/>
            <person name="Zhou L.G."/>
            <person name="Ni X.B."/>
            <person name="Tian J.H."/>
            <person name="Sheng Y."/>
            <person name="Liu T."/>
            <person name="Pan Y.S."/>
            <person name="Xia L.Y."/>
            <person name="Li J."/>
            <person name="Zhao F."/>
            <person name="Cao W.C."/>
        </authorList>
    </citation>
    <scope>NUCLEOTIDE SEQUENCE</scope>
    <source>
        <strain evidence="6">Rmic-2018</strain>
    </source>
</reference>
<dbReference type="EMBL" id="JABSTU010000009">
    <property type="protein sequence ID" value="KAH8021302.1"/>
    <property type="molecule type" value="Genomic_DNA"/>
</dbReference>
<dbReference type="Proteomes" id="UP000821866">
    <property type="component" value="Chromosome 7"/>
</dbReference>
<evidence type="ECO:0000259" key="5">
    <source>
        <dbReference type="Pfam" id="PF00151"/>
    </source>
</evidence>
<dbReference type="Pfam" id="PF00151">
    <property type="entry name" value="Lipase"/>
    <property type="match status" value="1"/>
</dbReference>
<dbReference type="GO" id="GO:0016298">
    <property type="term" value="F:lipase activity"/>
    <property type="evidence" value="ECO:0007669"/>
    <property type="project" value="InterPro"/>
</dbReference>
<dbReference type="VEuPathDB" id="VectorBase:LOC119173616"/>
<accession>A0A9J6DHA2</accession>
<dbReference type="InterPro" id="IPR000734">
    <property type="entry name" value="TAG_lipase"/>
</dbReference>
<reference evidence="6" key="2">
    <citation type="submission" date="2021-09" db="EMBL/GenBank/DDBJ databases">
        <authorList>
            <person name="Jia N."/>
            <person name="Wang J."/>
            <person name="Shi W."/>
            <person name="Du L."/>
            <person name="Sun Y."/>
            <person name="Zhan W."/>
            <person name="Jiang J."/>
            <person name="Wang Q."/>
            <person name="Zhang B."/>
            <person name="Ji P."/>
            <person name="Sakyi L.B."/>
            <person name="Cui X."/>
            <person name="Yuan T."/>
            <person name="Jiang B."/>
            <person name="Yang W."/>
            <person name="Lam T.T.-Y."/>
            <person name="Chang Q."/>
            <person name="Ding S."/>
            <person name="Wang X."/>
            <person name="Zhu J."/>
            <person name="Ruan X."/>
            <person name="Zhao L."/>
            <person name="Wei J."/>
            <person name="Que T."/>
            <person name="Du C."/>
            <person name="Cheng J."/>
            <person name="Dai P."/>
            <person name="Han X."/>
            <person name="Huang E."/>
            <person name="Gao Y."/>
            <person name="Liu J."/>
            <person name="Shao H."/>
            <person name="Ye R."/>
            <person name="Li L."/>
            <person name="Wei W."/>
            <person name="Wang X."/>
            <person name="Wang C."/>
            <person name="Huo Q."/>
            <person name="Li W."/>
            <person name="Guo W."/>
            <person name="Chen H."/>
            <person name="Chen S."/>
            <person name="Zhou L."/>
            <person name="Zhou L."/>
            <person name="Ni X."/>
            <person name="Tian J."/>
            <person name="Zhou Y."/>
            <person name="Sheng Y."/>
            <person name="Liu T."/>
            <person name="Pan Y."/>
            <person name="Xia L."/>
            <person name="Li J."/>
            <person name="Zhao F."/>
            <person name="Cao W."/>
        </authorList>
    </citation>
    <scope>NUCLEOTIDE SEQUENCE</scope>
    <source>
        <strain evidence="6">Rmic-2018</strain>
        <tissue evidence="6">Larvae</tissue>
    </source>
</reference>
<dbReference type="GO" id="GO:0016042">
    <property type="term" value="P:lipid catabolic process"/>
    <property type="evidence" value="ECO:0007669"/>
    <property type="project" value="TreeGrafter"/>
</dbReference>
<evidence type="ECO:0000256" key="3">
    <source>
        <dbReference type="ARBA" id="ARBA00022525"/>
    </source>
</evidence>
<keyword evidence="7" id="KW-1185">Reference proteome</keyword>
<name>A0A9J6DHA2_RHIMP</name>